<feature type="compositionally biased region" description="Basic and acidic residues" evidence="1">
    <location>
        <begin position="363"/>
        <end position="373"/>
    </location>
</feature>
<dbReference type="SUPFAM" id="SSF140453">
    <property type="entry name" value="EsxAB dimer-like"/>
    <property type="match status" value="1"/>
</dbReference>
<dbReference type="InterPro" id="IPR036689">
    <property type="entry name" value="ESAT-6-like_sf"/>
</dbReference>
<dbReference type="EMBL" id="FNVB01000002">
    <property type="protein sequence ID" value="SEG15056.1"/>
    <property type="molecule type" value="Genomic_DNA"/>
</dbReference>
<keyword evidence="4" id="KW-1185">Reference proteome</keyword>
<dbReference type="AlphaFoldDB" id="A0A1H5XUW3"/>
<organism evidence="2 5">
    <name type="scientific">Saccharopolyspora kobensis</name>
    <dbReference type="NCBI Taxonomy" id="146035"/>
    <lineage>
        <taxon>Bacteria</taxon>
        <taxon>Bacillati</taxon>
        <taxon>Actinomycetota</taxon>
        <taxon>Actinomycetes</taxon>
        <taxon>Pseudonocardiales</taxon>
        <taxon>Pseudonocardiaceae</taxon>
        <taxon>Saccharopolyspora</taxon>
    </lineage>
</organism>
<evidence type="ECO:0000313" key="4">
    <source>
        <dbReference type="Proteomes" id="UP000199690"/>
    </source>
</evidence>
<name>A0A1H5XUW3_9PSEU</name>
<evidence type="ECO:0000256" key="1">
    <source>
        <dbReference type="SAM" id="MobiDB-lite"/>
    </source>
</evidence>
<dbReference type="Gene3D" id="1.20.1260.20">
    <property type="entry name" value="PPE superfamily"/>
    <property type="match status" value="1"/>
</dbReference>
<accession>A0A1H5XUW3</accession>
<feature type="compositionally biased region" description="Polar residues" evidence="1">
    <location>
        <begin position="305"/>
        <end position="329"/>
    </location>
</feature>
<accession>A0A1I2G3V9</accession>
<sequence length="373" mass="36816">MTVQITIGATRPEELEQLKSTIAAVRDRNWLSGGLSGGENPGMSSLGSTSDPLSALSDSGFGFITGSVSFLGEPLQQLAGDPSSVSAGAQGFQDTGRNVSSIADSYQQSVGPETSGWSGDAAAGYLKTGAELVDGIAGLGDASVALAEAATGAGEAAAKALQEVTTLITEATGRIIVILNQAMAAAAATFGASVAAAIPQAVQVAAEYGGRIVAVMQQLLSSAQNLMQHVGTATKAVGALTDSISTISELVQRSTGTSDTAPTSSTGPTSGSTPTSSTLPTSASTSTSSTLPTSGSTPSAGTFPASGSTPVSSTLPTAGNTSMSGSLQVPTEDATPEPETSGTRPAPGITFTATITPPSPSWSDERTDPPGRA</sequence>
<dbReference type="SMR" id="A0A1H5XUW3"/>
<reference evidence="2" key="2">
    <citation type="submission" date="2016-10" db="EMBL/GenBank/DDBJ databases">
        <authorList>
            <person name="de Groot N.N."/>
        </authorList>
    </citation>
    <scope>NUCLEOTIDE SEQUENCE [LARGE SCALE GENOMIC DNA]</scope>
    <source>
        <strain evidence="2">ATCC 20501</strain>
    </source>
</reference>
<dbReference type="RefSeq" id="WP_093358168.1">
    <property type="nucleotide sequence ID" value="NZ_FNVB01000002.1"/>
</dbReference>
<dbReference type="Proteomes" id="UP000199690">
    <property type="component" value="Unassembled WGS sequence"/>
</dbReference>
<evidence type="ECO:0000313" key="2">
    <source>
        <dbReference type="EMBL" id="SEG15056.1"/>
    </source>
</evidence>
<dbReference type="Proteomes" id="UP000236729">
    <property type="component" value="Unassembled WGS sequence"/>
</dbReference>
<evidence type="ECO:0000313" key="3">
    <source>
        <dbReference type="EMBL" id="SFF11446.1"/>
    </source>
</evidence>
<dbReference type="EMBL" id="FOME01000019">
    <property type="protein sequence ID" value="SFF11446.1"/>
    <property type="molecule type" value="Genomic_DNA"/>
</dbReference>
<evidence type="ECO:0000313" key="5">
    <source>
        <dbReference type="Proteomes" id="UP000236729"/>
    </source>
</evidence>
<proteinExistence type="predicted"/>
<feature type="region of interest" description="Disordered" evidence="1">
    <location>
        <begin position="251"/>
        <end position="373"/>
    </location>
</feature>
<dbReference type="InterPro" id="IPR038332">
    <property type="entry name" value="PPE_sf"/>
</dbReference>
<gene>
    <name evidence="2" type="ORF">SAMN02982929_01636</name>
    <name evidence="3" type="ORF">SAMN05216506_119106</name>
</gene>
<protein>
    <submittedName>
        <fullName evidence="2">Uncharacterized protein</fullName>
    </submittedName>
</protein>
<feature type="compositionally biased region" description="Low complexity" evidence="1">
    <location>
        <begin position="254"/>
        <end position="302"/>
    </location>
</feature>
<reference evidence="4 5" key="1">
    <citation type="submission" date="2016-10" db="EMBL/GenBank/DDBJ databases">
        <authorList>
            <person name="Varghese N."/>
            <person name="Submissions S."/>
        </authorList>
    </citation>
    <scope>NUCLEOTIDE SEQUENCE [LARGE SCALE GENOMIC DNA]</scope>
    <source>
        <strain evidence="5">ATCC 20501</strain>
        <strain evidence="3 4">CGMCC 4.3529</strain>
    </source>
</reference>